<dbReference type="EMBL" id="CP002691">
    <property type="protein sequence ID" value="AEE50564.1"/>
    <property type="molecule type" value="Genomic_DNA"/>
</dbReference>
<dbReference type="CDD" id="cd01467">
    <property type="entry name" value="vWA_BatA_type"/>
    <property type="match status" value="1"/>
</dbReference>
<dbReference type="InterPro" id="IPR036465">
    <property type="entry name" value="vWFA_dom_sf"/>
</dbReference>
<dbReference type="STRING" id="760192.Halhy_2696"/>
<feature type="transmembrane region" description="Helical" evidence="5">
    <location>
        <begin position="302"/>
        <end position="319"/>
    </location>
</feature>
<keyword evidence="4 5" id="KW-0472">Membrane</keyword>
<keyword evidence="2 5" id="KW-0812">Transmembrane</keyword>
<proteinExistence type="predicted"/>
<evidence type="ECO:0000256" key="5">
    <source>
        <dbReference type="SAM" id="Phobius"/>
    </source>
</evidence>
<keyword evidence="3 5" id="KW-1133">Transmembrane helix</keyword>
<reference key="2">
    <citation type="submission" date="2011-04" db="EMBL/GenBank/DDBJ databases">
        <title>Complete sequence of chromosome of Haliscomenobacter hydrossis DSM 1100.</title>
        <authorList>
            <consortium name="US DOE Joint Genome Institute (JGI-PGF)"/>
            <person name="Lucas S."/>
            <person name="Han J."/>
            <person name="Lapidus A."/>
            <person name="Bruce D."/>
            <person name="Goodwin L."/>
            <person name="Pitluck S."/>
            <person name="Peters L."/>
            <person name="Kyrpides N."/>
            <person name="Mavromatis K."/>
            <person name="Ivanova N."/>
            <person name="Ovchinnikova G."/>
            <person name="Pagani I."/>
            <person name="Daligault H."/>
            <person name="Detter J.C."/>
            <person name="Han C."/>
            <person name="Land M."/>
            <person name="Hauser L."/>
            <person name="Markowitz V."/>
            <person name="Cheng J.-F."/>
            <person name="Hugenholtz P."/>
            <person name="Woyke T."/>
            <person name="Wu D."/>
            <person name="Verbarg S."/>
            <person name="Frueling A."/>
            <person name="Brambilla E."/>
            <person name="Klenk H.-P."/>
            <person name="Eisen J.A."/>
        </authorList>
    </citation>
    <scope>NUCLEOTIDE SEQUENCE</scope>
    <source>
        <strain>DSM 1100</strain>
    </source>
</reference>
<dbReference type="Gene3D" id="3.40.50.410">
    <property type="entry name" value="von Willebrand factor, type A domain"/>
    <property type="match status" value="1"/>
</dbReference>
<evidence type="ECO:0000313" key="8">
    <source>
        <dbReference type="Proteomes" id="UP000008461"/>
    </source>
</evidence>
<dbReference type="InterPro" id="IPR024163">
    <property type="entry name" value="Aerotolerance_reg_N"/>
</dbReference>
<evidence type="ECO:0000259" key="6">
    <source>
        <dbReference type="PROSITE" id="PS50234"/>
    </source>
</evidence>
<dbReference type="Proteomes" id="UP000008461">
    <property type="component" value="Chromosome"/>
</dbReference>
<evidence type="ECO:0000256" key="3">
    <source>
        <dbReference type="ARBA" id="ARBA00022989"/>
    </source>
</evidence>
<dbReference type="InterPro" id="IPR050768">
    <property type="entry name" value="UPF0353/GerABKA_families"/>
</dbReference>
<dbReference type="HOGENOM" id="CLU_024570_0_0_10"/>
<organism evidence="7 8">
    <name type="scientific">Haliscomenobacter hydrossis (strain ATCC 27775 / DSM 1100 / LMG 10767 / O)</name>
    <dbReference type="NCBI Taxonomy" id="760192"/>
    <lineage>
        <taxon>Bacteria</taxon>
        <taxon>Pseudomonadati</taxon>
        <taxon>Bacteroidota</taxon>
        <taxon>Saprospiria</taxon>
        <taxon>Saprospirales</taxon>
        <taxon>Haliscomenobacteraceae</taxon>
        <taxon>Haliscomenobacter</taxon>
    </lineage>
</organism>
<dbReference type="AlphaFoldDB" id="F4L0W0"/>
<accession>F4L0W0</accession>
<dbReference type="RefSeq" id="WP_013765112.1">
    <property type="nucleotide sequence ID" value="NC_015510.1"/>
</dbReference>
<evidence type="ECO:0000256" key="4">
    <source>
        <dbReference type="ARBA" id="ARBA00023136"/>
    </source>
</evidence>
<dbReference type="eggNOG" id="COG2304">
    <property type="taxonomic scope" value="Bacteria"/>
</dbReference>
<evidence type="ECO:0000313" key="7">
    <source>
        <dbReference type="EMBL" id="AEE50564.1"/>
    </source>
</evidence>
<dbReference type="SUPFAM" id="SSF53300">
    <property type="entry name" value="vWA-like"/>
    <property type="match status" value="1"/>
</dbReference>
<dbReference type="SMART" id="SM00327">
    <property type="entry name" value="VWA"/>
    <property type="match status" value="1"/>
</dbReference>
<dbReference type="Pfam" id="PF00092">
    <property type="entry name" value="VWA"/>
    <property type="match status" value="1"/>
</dbReference>
<reference evidence="7 8" key="1">
    <citation type="journal article" date="2011" name="Stand. Genomic Sci.">
        <title>Complete genome sequence of Haliscomenobacter hydrossis type strain (O).</title>
        <authorList>
            <consortium name="US DOE Joint Genome Institute (JGI-PGF)"/>
            <person name="Daligault H."/>
            <person name="Lapidus A."/>
            <person name="Zeytun A."/>
            <person name="Nolan M."/>
            <person name="Lucas S."/>
            <person name="Del Rio T.G."/>
            <person name="Tice H."/>
            <person name="Cheng J.F."/>
            <person name="Tapia R."/>
            <person name="Han C."/>
            <person name="Goodwin L."/>
            <person name="Pitluck S."/>
            <person name="Liolios K."/>
            <person name="Pagani I."/>
            <person name="Ivanova N."/>
            <person name="Huntemann M."/>
            <person name="Mavromatis K."/>
            <person name="Mikhailova N."/>
            <person name="Pati A."/>
            <person name="Chen A."/>
            <person name="Palaniappan K."/>
            <person name="Land M."/>
            <person name="Hauser L."/>
            <person name="Brambilla E.M."/>
            <person name="Rohde M."/>
            <person name="Verbarg S."/>
            <person name="Goker M."/>
            <person name="Bristow J."/>
            <person name="Eisen J.A."/>
            <person name="Markowitz V."/>
            <person name="Hugenholtz P."/>
            <person name="Kyrpides N.C."/>
            <person name="Klenk H.P."/>
            <person name="Woyke T."/>
        </authorList>
    </citation>
    <scope>NUCLEOTIDE SEQUENCE [LARGE SCALE GENOMIC DNA]</scope>
    <source>
        <strain evidence="8">ATCC 27775 / DSM 1100 / LMG 10767 / O</strain>
    </source>
</reference>
<gene>
    <name evidence="7" type="ordered locus">Halhy_2696</name>
</gene>
<dbReference type="PANTHER" id="PTHR22550:SF5">
    <property type="entry name" value="LEUCINE ZIPPER PROTEIN 4"/>
    <property type="match status" value="1"/>
</dbReference>
<dbReference type="PROSITE" id="PS50234">
    <property type="entry name" value="VWFA"/>
    <property type="match status" value="1"/>
</dbReference>
<dbReference type="InterPro" id="IPR002035">
    <property type="entry name" value="VWF_A"/>
</dbReference>
<dbReference type="KEGG" id="hhy:Halhy_2696"/>
<name>F4L0W0_HALH1</name>
<keyword evidence="1" id="KW-1003">Cell membrane</keyword>
<evidence type="ECO:0000256" key="2">
    <source>
        <dbReference type="ARBA" id="ARBA00022692"/>
    </source>
</evidence>
<protein>
    <submittedName>
        <fullName evidence="7">von Willebrand factor type A</fullName>
    </submittedName>
</protein>
<feature type="domain" description="VWFA" evidence="6">
    <location>
        <begin position="88"/>
        <end position="282"/>
    </location>
</feature>
<dbReference type="InterPro" id="IPR033881">
    <property type="entry name" value="vWA_BatA_type"/>
</dbReference>
<dbReference type="Pfam" id="PF07584">
    <property type="entry name" value="BatA"/>
    <property type="match status" value="1"/>
</dbReference>
<keyword evidence="8" id="KW-1185">Reference proteome</keyword>
<evidence type="ECO:0000256" key="1">
    <source>
        <dbReference type="ARBA" id="ARBA00022475"/>
    </source>
</evidence>
<sequence length="328" mass="37117">MKFLHPYFLLLLLLLPILARWYWQQQKQRHAAVTLPSLQGIAGVETIKAKLRRWLPIFRALGFAALVIALARPQLVLKEEKIKANGIDIMLSMDLSSSMLAQDFEPNRLEVSKKMAIEFVKGRPHDRIGLVVFAGEAFTQCPLTTDHKILETFLEQLECGNLEDGTAIGMGLAGAVNRLKKSPAKSKVIILLTDGVNNVGYFKPLTAGELAKELGIKVYSIGVGTIGEALTPVSRLSDGSFFLDYAQVEIDEELLREIARMTGGQYFRAKNNQDLRQIYNTIDRLEKTEIQVTRIKKYSEEFHRWVFLGLIFLLAEFVLRQTWLRSLP</sequence>
<dbReference type="PANTHER" id="PTHR22550">
    <property type="entry name" value="SPORE GERMINATION PROTEIN"/>
    <property type="match status" value="1"/>
</dbReference>